<keyword evidence="7 9" id="KW-0472">Membrane</keyword>
<keyword evidence="8 9" id="KW-0131">Cell cycle</keyword>
<evidence type="ECO:0000256" key="4">
    <source>
        <dbReference type="ARBA" id="ARBA00022618"/>
    </source>
</evidence>
<keyword evidence="5 9" id="KW-0812">Transmembrane</keyword>
<dbReference type="HAMAP" id="MF_00911">
    <property type="entry name" value="FtsQ_subfam"/>
    <property type="match status" value="1"/>
</dbReference>
<dbReference type="GO" id="GO:0005886">
    <property type="term" value="C:plasma membrane"/>
    <property type="evidence" value="ECO:0007669"/>
    <property type="project" value="UniProtKB-SubCell"/>
</dbReference>
<evidence type="ECO:0000256" key="3">
    <source>
        <dbReference type="ARBA" id="ARBA00022519"/>
    </source>
</evidence>
<dbReference type="EMBL" id="FWFK01000004">
    <property type="protein sequence ID" value="SLN50819.1"/>
    <property type="molecule type" value="Genomic_DNA"/>
</dbReference>
<protein>
    <recommendedName>
        <fullName evidence="9">Cell division protein FtsQ</fullName>
    </recommendedName>
</protein>
<comment type="function">
    <text evidence="9">Essential cell division protein.</text>
</comment>
<dbReference type="PANTHER" id="PTHR35851">
    <property type="entry name" value="CELL DIVISION PROTEIN FTSQ"/>
    <property type="match status" value="1"/>
</dbReference>
<dbReference type="AlphaFoldDB" id="A0A1X6ZH77"/>
<dbReference type="InterPro" id="IPR045335">
    <property type="entry name" value="FtsQ_C_sf"/>
</dbReference>
<keyword evidence="2 9" id="KW-1003">Cell membrane</keyword>
<comment type="subcellular location">
    <subcellularLocation>
        <location evidence="9">Cell inner membrane</location>
        <topology evidence="9">Single-pass type II membrane protein</topology>
    </subcellularLocation>
    <subcellularLocation>
        <location evidence="1">Membrane</location>
    </subcellularLocation>
    <text evidence="9">Localizes to the division septum.</text>
</comment>
<keyword evidence="3 9" id="KW-0997">Cell inner membrane</keyword>
<evidence type="ECO:0000313" key="12">
    <source>
        <dbReference type="Proteomes" id="UP000193570"/>
    </source>
</evidence>
<keyword evidence="12" id="KW-1185">Reference proteome</keyword>
<reference evidence="11 12" key="1">
    <citation type="submission" date="2017-03" db="EMBL/GenBank/DDBJ databases">
        <authorList>
            <person name="Afonso C.L."/>
            <person name="Miller P.J."/>
            <person name="Scott M.A."/>
            <person name="Spackman E."/>
            <person name="Goraichik I."/>
            <person name="Dimitrov K.M."/>
            <person name="Suarez D.L."/>
            <person name="Swayne D.E."/>
        </authorList>
    </citation>
    <scope>NUCLEOTIDE SEQUENCE [LARGE SCALE GENOMIC DNA]</scope>
    <source>
        <strain evidence="11 12">CECT 8625</strain>
    </source>
</reference>
<evidence type="ECO:0000256" key="7">
    <source>
        <dbReference type="ARBA" id="ARBA00023136"/>
    </source>
</evidence>
<dbReference type="GO" id="GO:0090529">
    <property type="term" value="P:cell septum assembly"/>
    <property type="evidence" value="ECO:0007669"/>
    <property type="project" value="InterPro"/>
</dbReference>
<proteinExistence type="inferred from homology"/>
<dbReference type="Proteomes" id="UP000193570">
    <property type="component" value="Unassembled WGS sequence"/>
</dbReference>
<comment type="similarity">
    <text evidence="9">Belongs to the FtsQ/DivIB family. FtsQ subfamily.</text>
</comment>
<keyword evidence="6 9" id="KW-1133">Transmembrane helix</keyword>
<dbReference type="GO" id="GO:0043093">
    <property type="term" value="P:FtsZ-dependent cytokinesis"/>
    <property type="evidence" value="ECO:0007669"/>
    <property type="project" value="UniProtKB-UniRule"/>
</dbReference>
<evidence type="ECO:0000256" key="1">
    <source>
        <dbReference type="ARBA" id="ARBA00004370"/>
    </source>
</evidence>
<evidence type="ECO:0000256" key="6">
    <source>
        <dbReference type="ARBA" id="ARBA00022989"/>
    </source>
</evidence>
<dbReference type="Pfam" id="PF03799">
    <property type="entry name" value="FtsQ_DivIB_C"/>
    <property type="match status" value="1"/>
</dbReference>
<sequence length="290" mass="32274">MQQVTRIDPAPSRLRYRMQRMMLTPAYRLMLRVGLPLALTFGGAAFWLSQPETIERITLAWSDARAMIEERPEFMVKLMAVDGASDEVAEEVRARLAVDFPVSSFDLDLEAMRDTVAELAAVKSVRLHIRQGGVLEVDVEERVPAVLWRTAQGLWLVDPEGVVVGPAETRSAHPDLPVMVGDGADLAVAELSALHVAAAPLRGRLRGFVRKGARRWDVVLDRGQRIMLPEAGAVRALERAIAMDDAVDLLARDLVAVDLRLPRRPTLRMTDHALEELWRIKAIEAGTQNR</sequence>
<organism evidence="11 12">
    <name type="scientific">Roseivivax jejudonensis</name>
    <dbReference type="NCBI Taxonomy" id="1529041"/>
    <lineage>
        <taxon>Bacteria</taxon>
        <taxon>Pseudomonadati</taxon>
        <taxon>Pseudomonadota</taxon>
        <taxon>Alphaproteobacteria</taxon>
        <taxon>Rhodobacterales</taxon>
        <taxon>Roseobacteraceae</taxon>
        <taxon>Roseivivax</taxon>
    </lineage>
</organism>
<dbReference type="InterPro" id="IPR034746">
    <property type="entry name" value="POTRA"/>
</dbReference>
<dbReference type="PROSITE" id="PS51779">
    <property type="entry name" value="POTRA"/>
    <property type="match status" value="1"/>
</dbReference>
<keyword evidence="4 9" id="KW-0132">Cell division</keyword>
<evidence type="ECO:0000259" key="10">
    <source>
        <dbReference type="PROSITE" id="PS51779"/>
    </source>
</evidence>
<dbReference type="RefSeq" id="WP_234984255.1">
    <property type="nucleotide sequence ID" value="NZ_FWFK01000004.1"/>
</dbReference>
<accession>A0A1X6ZH77</accession>
<gene>
    <name evidence="9 11" type="primary">ftsQ</name>
    <name evidence="11" type="ORF">ROJ8625_02524</name>
</gene>
<feature type="domain" description="POTRA" evidence="10">
    <location>
        <begin position="74"/>
        <end position="142"/>
    </location>
</feature>
<dbReference type="GO" id="GO:0032153">
    <property type="term" value="C:cell division site"/>
    <property type="evidence" value="ECO:0007669"/>
    <property type="project" value="UniProtKB-UniRule"/>
</dbReference>
<dbReference type="InterPro" id="IPR026579">
    <property type="entry name" value="FtsQ"/>
</dbReference>
<dbReference type="Gene3D" id="3.40.50.11690">
    <property type="entry name" value="Cell division protein FtsQ/DivIB"/>
    <property type="match status" value="1"/>
</dbReference>
<dbReference type="PANTHER" id="PTHR35851:SF1">
    <property type="entry name" value="CELL DIVISION PROTEIN FTSQ"/>
    <property type="match status" value="1"/>
</dbReference>
<evidence type="ECO:0000256" key="9">
    <source>
        <dbReference type="HAMAP-Rule" id="MF_00911"/>
    </source>
</evidence>
<name>A0A1X6ZH77_9RHOB</name>
<evidence type="ECO:0000256" key="2">
    <source>
        <dbReference type="ARBA" id="ARBA00022475"/>
    </source>
</evidence>
<evidence type="ECO:0000256" key="5">
    <source>
        <dbReference type="ARBA" id="ARBA00022692"/>
    </source>
</evidence>
<evidence type="ECO:0000256" key="8">
    <source>
        <dbReference type="ARBA" id="ARBA00023306"/>
    </source>
</evidence>
<evidence type="ECO:0000313" key="11">
    <source>
        <dbReference type="EMBL" id="SLN50819.1"/>
    </source>
</evidence>
<dbReference type="InterPro" id="IPR005548">
    <property type="entry name" value="Cell_div_FtsQ/DivIB_C"/>
</dbReference>